<accession>A0A9Q0MLI1</accession>
<keyword evidence="2" id="KW-1133">Transmembrane helix</keyword>
<keyword evidence="4" id="KW-1185">Reference proteome</keyword>
<organism evidence="3 4">
    <name type="scientific">Pseudolycoriella hygida</name>
    <dbReference type="NCBI Taxonomy" id="35572"/>
    <lineage>
        <taxon>Eukaryota</taxon>
        <taxon>Metazoa</taxon>
        <taxon>Ecdysozoa</taxon>
        <taxon>Arthropoda</taxon>
        <taxon>Hexapoda</taxon>
        <taxon>Insecta</taxon>
        <taxon>Pterygota</taxon>
        <taxon>Neoptera</taxon>
        <taxon>Endopterygota</taxon>
        <taxon>Diptera</taxon>
        <taxon>Nematocera</taxon>
        <taxon>Sciaroidea</taxon>
        <taxon>Sciaridae</taxon>
        <taxon>Pseudolycoriella</taxon>
    </lineage>
</organism>
<sequence length="482" mass="56261">MSTADSSPPTSDFTMDNNNDLNIEIGNNAVMETNHNLRNGIVDLPPTNVEKHFKKCGKRCISVWKIIWAFLSFLISVTDVTVIIYLSYLHFHHSEDNMMAWLMLLPIVLNFIGIFTFLSNEAERKEMESLGCGRCKHLMFFPVIGPTFSQLRLFSYAFEEKNAEKYERLESLLIKMKQYEAFFRAAPEAFIQITFRIVHWSDRTHWDYEDNWTSLCIGLCMFALAESNIYASIRPDYYRLFNYCTDPDTWKTDSIKFSWKIALFWFNYLSIASRLFADAIFRASACFYFNNSNYGEVIIVTFIIQFVGRAITRAIYQNTLVHCSRRNHDRFHRNMEIHRAKVAAIERTESVESALKPDDDNEKGDADNGQPVRRMYVPVQEDLTGVYGAFTYSWRCLFMSFDYQDWVDPIVFFGFYVENVLIIGFSYMVIHLIEYDLTDKIVYYIYTVSAGIGIFLAIVIKYAMVRALNKRLTKKLSGATKY</sequence>
<feature type="transmembrane region" description="Helical" evidence="2">
    <location>
        <begin position="410"/>
        <end position="430"/>
    </location>
</feature>
<feature type="transmembrane region" description="Helical" evidence="2">
    <location>
        <begin position="98"/>
        <end position="118"/>
    </location>
</feature>
<evidence type="ECO:0000256" key="2">
    <source>
        <dbReference type="SAM" id="Phobius"/>
    </source>
</evidence>
<dbReference type="AlphaFoldDB" id="A0A9Q0MLI1"/>
<evidence type="ECO:0000256" key="1">
    <source>
        <dbReference type="SAM" id="MobiDB-lite"/>
    </source>
</evidence>
<dbReference type="Proteomes" id="UP001151699">
    <property type="component" value="Unassembled WGS sequence"/>
</dbReference>
<reference evidence="3" key="1">
    <citation type="submission" date="2022-07" db="EMBL/GenBank/DDBJ databases">
        <authorList>
            <person name="Trinca V."/>
            <person name="Uliana J.V.C."/>
            <person name="Torres T.T."/>
            <person name="Ward R.J."/>
            <person name="Monesi N."/>
        </authorList>
    </citation>
    <scope>NUCLEOTIDE SEQUENCE</scope>
    <source>
        <strain evidence="3">HSMRA1968</strain>
        <tissue evidence="3">Whole embryos</tissue>
    </source>
</reference>
<keyword evidence="2" id="KW-0812">Transmembrane</keyword>
<dbReference type="OrthoDB" id="7773341at2759"/>
<name>A0A9Q0MLI1_9DIPT</name>
<evidence type="ECO:0000313" key="3">
    <source>
        <dbReference type="EMBL" id="KAJ6625685.1"/>
    </source>
</evidence>
<feature type="transmembrane region" description="Helical" evidence="2">
    <location>
        <begin position="442"/>
        <end position="465"/>
    </location>
</feature>
<keyword evidence="2" id="KW-0472">Membrane</keyword>
<feature type="compositionally biased region" description="Basic and acidic residues" evidence="1">
    <location>
        <begin position="351"/>
        <end position="366"/>
    </location>
</feature>
<dbReference type="EMBL" id="WJQU01003336">
    <property type="protein sequence ID" value="KAJ6625685.1"/>
    <property type="molecule type" value="Genomic_DNA"/>
</dbReference>
<feature type="region of interest" description="Disordered" evidence="1">
    <location>
        <begin position="351"/>
        <end position="370"/>
    </location>
</feature>
<protein>
    <recommendedName>
        <fullName evidence="5">XK-related protein</fullName>
    </recommendedName>
</protein>
<comment type="caution">
    <text evidence="3">The sequence shown here is derived from an EMBL/GenBank/DDBJ whole genome shotgun (WGS) entry which is preliminary data.</text>
</comment>
<proteinExistence type="predicted"/>
<feature type="transmembrane region" description="Helical" evidence="2">
    <location>
        <begin position="63"/>
        <end position="86"/>
    </location>
</feature>
<evidence type="ECO:0000313" key="4">
    <source>
        <dbReference type="Proteomes" id="UP001151699"/>
    </source>
</evidence>
<gene>
    <name evidence="3" type="ORF">Bhyg_16313</name>
</gene>
<evidence type="ECO:0008006" key="5">
    <source>
        <dbReference type="Google" id="ProtNLM"/>
    </source>
</evidence>